<dbReference type="RefSeq" id="WP_099668556.1">
    <property type="nucleotide sequence ID" value="NZ_CP023049.2"/>
</dbReference>
<keyword evidence="1" id="KW-0175">Coiled coil</keyword>
<keyword evidence="2" id="KW-0812">Transmembrane</keyword>
<keyword evidence="4" id="KW-1185">Reference proteome</keyword>
<evidence type="ECO:0000256" key="2">
    <source>
        <dbReference type="SAM" id="Phobius"/>
    </source>
</evidence>
<sequence>MMKSLLLLLISIILLSCGSRLKKIEKREIKNESQISLNNTSEASSKITRKDSDFQVSDLTKTRISVIPRIDKCNESTRSDNPVNPRTMTIKDSKGNETNIPVDENSEIRFENTSALDTRLKNAELELATSEKENINLQAKNTELQKELRSSLESNKPSWWLYALIFISGVIFIPLIKYIITKRKI</sequence>
<protein>
    <recommendedName>
        <fullName evidence="5">Lipoprotein</fullName>
    </recommendedName>
</protein>
<comment type="caution">
    <text evidence="3">The sequence shown here is derived from an EMBL/GenBank/DDBJ whole genome shotgun (WGS) entry which is preliminary data.</text>
</comment>
<dbReference type="PROSITE" id="PS51257">
    <property type="entry name" value="PROKAR_LIPOPROTEIN"/>
    <property type="match status" value="1"/>
</dbReference>
<dbReference type="Proteomes" id="UP000028709">
    <property type="component" value="Unassembled WGS sequence"/>
</dbReference>
<keyword evidence="2" id="KW-0472">Membrane</keyword>
<dbReference type="OrthoDB" id="1275173at2"/>
<proteinExistence type="predicted"/>
<name>A0A086AXG6_9FLAO</name>
<reference evidence="3 4" key="1">
    <citation type="submission" date="2014-07" db="EMBL/GenBank/DDBJ databases">
        <title>Genome of Chryseobacterium piperi CTM.</title>
        <authorList>
            <person name="Pipes S.E."/>
            <person name="Stropko S.J."/>
            <person name="Newman J.D."/>
        </authorList>
    </citation>
    <scope>NUCLEOTIDE SEQUENCE [LARGE SCALE GENOMIC DNA]</scope>
    <source>
        <strain evidence="3 4">CTM</strain>
    </source>
</reference>
<accession>A0A086AXG6</accession>
<dbReference type="EMBL" id="JPRJ01000034">
    <property type="protein sequence ID" value="KFF21380.1"/>
    <property type="molecule type" value="Genomic_DNA"/>
</dbReference>
<dbReference type="AlphaFoldDB" id="A0A086AXG6"/>
<feature type="coiled-coil region" evidence="1">
    <location>
        <begin position="113"/>
        <end position="154"/>
    </location>
</feature>
<evidence type="ECO:0000313" key="3">
    <source>
        <dbReference type="EMBL" id="KFF21380.1"/>
    </source>
</evidence>
<organism evidence="3 4">
    <name type="scientific">Chryseobacterium piperi</name>
    <dbReference type="NCBI Taxonomy" id="558152"/>
    <lineage>
        <taxon>Bacteria</taxon>
        <taxon>Pseudomonadati</taxon>
        <taxon>Bacteroidota</taxon>
        <taxon>Flavobacteriia</taxon>
        <taxon>Flavobacteriales</taxon>
        <taxon>Weeksellaceae</taxon>
        <taxon>Chryseobacterium group</taxon>
        <taxon>Chryseobacterium</taxon>
    </lineage>
</organism>
<gene>
    <name evidence="3" type="ORF">IQ37_15180</name>
</gene>
<evidence type="ECO:0000256" key="1">
    <source>
        <dbReference type="SAM" id="Coils"/>
    </source>
</evidence>
<evidence type="ECO:0000313" key="4">
    <source>
        <dbReference type="Proteomes" id="UP000028709"/>
    </source>
</evidence>
<dbReference type="eggNOG" id="ENOG5032HX1">
    <property type="taxonomic scope" value="Bacteria"/>
</dbReference>
<keyword evidence="2" id="KW-1133">Transmembrane helix</keyword>
<dbReference type="STRING" id="558152.IQ37_15180"/>
<dbReference type="KEGG" id="cpip:CJF12_19980"/>
<feature type="transmembrane region" description="Helical" evidence="2">
    <location>
        <begin position="159"/>
        <end position="180"/>
    </location>
</feature>
<evidence type="ECO:0008006" key="5">
    <source>
        <dbReference type="Google" id="ProtNLM"/>
    </source>
</evidence>